<keyword evidence="13" id="KW-1185">Reference proteome</keyword>
<evidence type="ECO:0000256" key="2">
    <source>
        <dbReference type="ARBA" id="ARBA00010312"/>
    </source>
</evidence>
<keyword evidence="6" id="KW-0560">Oxidoreductase</keyword>
<dbReference type="InterPro" id="IPR006311">
    <property type="entry name" value="TAT_signal"/>
</dbReference>
<dbReference type="AlphaFoldDB" id="A0A3N0ITK0"/>
<dbReference type="PROSITE" id="PS51318">
    <property type="entry name" value="TAT"/>
    <property type="match status" value="1"/>
</dbReference>
<evidence type="ECO:0000256" key="6">
    <source>
        <dbReference type="ARBA" id="ARBA00023002"/>
    </source>
</evidence>
<gene>
    <name evidence="11" type="ORF">C1876_03710</name>
    <name evidence="12" type="ORF">DMP09_14805</name>
</gene>
<protein>
    <submittedName>
        <fullName evidence="12">Nitrate reductase</fullName>
    </submittedName>
</protein>
<dbReference type="Gene3D" id="2.40.40.20">
    <property type="match status" value="1"/>
</dbReference>
<comment type="similarity">
    <text evidence="2">Belongs to the prokaryotic molybdopterin-containing oxidoreductase family.</text>
</comment>
<evidence type="ECO:0000259" key="9">
    <source>
        <dbReference type="Pfam" id="PF00384"/>
    </source>
</evidence>
<dbReference type="InterPro" id="IPR006657">
    <property type="entry name" value="MoPterin_dinucl-bd_dom"/>
</dbReference>
<dbReference type="InterPro" id="IPR019546">
    <property type="entry name" value="TAT_signal_bac_arc"/>
</dbReference>
<reference evidence="11 13" key="1">
    <citation type="journal article" date="2018" name="Elife">
        <title>Discovery and characterization of a prevalent human gut bacterial enzyme sufficient for the inactivation of a family of plant toxins.</title>
        <authorList>
            <person name="Koppel N."/>
            <person name="Bisanz J.E."/>
            <person name="Pandelia M.E."/>
            <person name="Turnbaugh P.J."/>
            <person name="Balskus E.P."/>
        </authorList>
    </citation>
    <scope>NUCLEOTIDE SEQUENCE [LARGE SCALE GENOMIC DNA]</scope>
    <source>
        <strain evidence="11 13">DSM 16107</strain>
    </source>
</reference>
<dbReference type="OrthoDB" id="3169136at2"/>
<keyword evidence="7" id="KW-0408">Iron</keyword>
<keyword evidence="4" id="KW-0479">Metal-binding</keyword>
<dbReference type="Pfam" id="PF01568">
    <property type="entry name" value="Molydop_binding"/>
    <property type="match status" value="1"/>
</dbReference>
<evidence type="ECO:0000256" key="7">
    <source>
        <dbReference type="ARBA" id="ARBA00023004"/>
    </source>
</evidence>
<keyword evidence="3" id="KW-0500">Molybdenum</keyword>
<dbReference type="Proteomes" id="UP000253817">
    <property type="component" value="Unassembled WGS sequence"/>
</dbReference>
<reference evidence="12" key="3">
    <citation type="journal article" date="2019" name="Microbiol. Resour. Announc.">
        <title>Draft Genome Sequences of Type Strains of Gordonibacter faecihominis, Paraeggerthella hongkongensis, Parvibacter caecicola,Slackia equolifaciens, Slackia faecicanis, and Slackia isoflavoniconvertens.</title>
        <authorList>
            <person name="Danylec N."/>
            <person name="Stoll D.A."/>
            <person name="Dotsch A."/>
            <person name="Huch M."/>
        </authorList>
    </citation>
    <scope>NUCLEOTIDE SEQUENCE</scope>
    <source>
        <strain evidence="12">DSM 16107</strain>
    </source>
</reference>
<dbReference type="Pfam" id="PF00384">
    <property type="entry name" value="Molybdopterin"/>
    <property type="match status" value="1"/>
</dbReference>
<dbReference type="Gene3D" id="2.20.25.90">
    <property type="entry name" value="ADC-like domains"/>
    <property type="match status" value="1"/>
</dbReference>
<dbReference type="Gene3D" id="3.40.50.740">
    <property type="match status" value="2"/>
</dbReference>
<evidence type="ECO:0000256" key="4">
    <source>
        <dbReference type="ARBA" id="ARBA00022723"/>
    </source>
</evidence>
<reference evidence="14" key="2">
    <citation type="submission" date="2018-05" db="EMBL/GenBank/DDBJ databases">
        <title>Genome Sequencing of selected type strains of the family Eggerthellaceae.</title>
        <authorList>
            <person name="Danylec N."/>
            <person name="Stoll D.A."/>
            <person name="Doetsch A."/>
            <person name="Huch M."/>
        </authorList>
    </citation>
    <scope>NUCLEOTIDE SEQUENCE [LARGE SCALE GENOMIC DNA]</scope>
    <source>
        <strain evidence="14">DSM 16107</strain>
    </source>
</reference>
<dbReference type="GO" id="GO:0043546">
    <property type="term" value="F:molybdopterin cofactor binding"/>
    <property type="evidence" value="ECO:0007669"/>
    <property type="project" value="InterPro"/>
</dbReference>
<keyword evidence="8" id="KW-0411">Iron-sulfur</keyword>
<comment type="cofactor">
    <cofactor evidence="1">
        <name>Mo-bis(molybdopterin guanine dinucleotide)</name>
        <dbReference type="ChEBI" id="CHEBI:60539"/>
    </cofactor>
</comment>
<evidence type="ECO:0000313" key="11">
    <source>
        <dbReference type="EMBL" id="RDB70824.1"/>
    </source>
</evidence>
<keyword evidence="5" id="KW-0732">Signal</keyword>
<dbReference type="GO" id="GO:0016491">
    <property type="term" value="F:oxidoreductase activity"/>
    <property type="evidence" value="ECO:0007669"/>
    <property type="project" value="UniProtKB-KW"/>
</dbReference>
<organism evidence="12 14">
    <name type="scientific">Eggerthella sinensis</name>
    <dbReference type="NCBI Taxonomy" id="242230"/>
    <lineage>
        <taxon>Bacteria</taxon>
        <taxon>Bacillati</taxon>
        <taxon>Actinomycetota</taxon>
        <taxon>Coriobacteriia</taxon>
        <taxon>Eggerthellales</taxon>
        <taxon>Eggerthellaceae</taxon>
        <taxon>Eggerthella</taxon>
    </lineage>
</organism>
<accession>A0A3N0ITK0</accession>
<dbReference type="PROSITE" id="PS00932">
    <property type="entry name" value="MOLYBDOPTERIN_PROK_3"/>
    <property type="match status" value="1"/>
</dbReference>
<dbReference type="PANTHER" id="PTHR43742">
    <property type="entry name" value="TRIMETHYLAMINE-N-OXIDE REDUCTASE"/>
    <property type="match status" value="1"/>
</dbReference>
<dbReference type="SUPFAM" id="SSF53706">
    <property type="entry name" value="Formate dehydrogenase/DMSO reductase, domains 1-3"/>
    <property type="match status" value="1"/>
</dbReference>
<dbReference type="PANTHER" id="PTHR43742:SF6">
    <property type="entry name" value="OXIDOREDUCTASE YYAE-RELATED"/>
    <property type="match status" value="1"/>
</dbReference>
<dbReference type="InterPro" id="IPR006656">
    <property type="entry name" value="Mopterin_OxRdtase"/>
</dbReference>
<evidence type="ECO:0000256" key="3">
    <source>
        <dbReference type="ARBA" id="ARBA00022505"/>
    </source>
</evidence>
<dbReference type="InterPro" id="IPR009010">
    <property type="entry name" value="Asp_de-COase-like_dom_sf"/>
</dbReference>
<dbReference type="EMBL" id="PPTT01000004">
    <property type="protein sequence ID" value="RDB70824.1"/>
    <property type="molecule type" value="Genomic_DNA"/>
</dbReference>
<evidence type="ECO:0000256" key="5">
    <source>
        <dbReference type="ARBA" id="ARBA00022729"/>
    </source>
</evidence>
<evidence type="ECO:0000313" key="13">
    <source>
        <dbReference type="Proteomes" id="UP000253817"/>
    </source>
</evidence>
<name>A0A3N0ITK0_9ACTN</name>
<dbReference type="RefSeq" id="WP_114545374.1">
    <property type="nucleotide sequence ID" value="NZ_PPTT01000004.1"/>
</dbReference>
<dbReference type="InterPro" id="IPR050612">
    <property type="entry name" value="Prok_Mopterin_Oxidored"/>
</dbReference>
<feature type="domain" description="Molybdopterin oxidoreductase" evidence="9">
    <location>
        <begin position="114"/>
        <end position="611"/>
    </location>
</feature>
<dbReference type="InterPro" id="IPR006655">
    <property type="entry name" value="Mopterin_OxRdtase_prok_CS"/>
</dbReference>
<evidence type="ECO:0000256" key="1">
    <source>
        <dbReference type="ARBA" id="ARBA00001942"/>
    </source>
</evidence>
<comment type="caution">
    <text evidence="12">The sequence shown here is derived from an EMBL/GenBank/DDBJ whole genome shotgun (WGS) entry which is preliminary data.</text>
</comment>
<dbReference type="GO" id="GO:0046872">
    <property type="term" value="F:metal ion binding"/>
    <property type="evidence" value="ECO:0007669"/>
    <property type="project" value="UniProtKB-KW"/>
</dbReference>
<proteinExistence type="inferred from homology"/>
<dbReference type="NCBIfam" id="TIGR01409">
    <property type="entry name" value="TAT_signal_seq"/>
    <property type="match status" value="1"/>
</dbReference>
<dbReference type="GO" id="GO:0051536">
    <property type="term" value="F:iron-sulfur cluster binding"/>
    <property type="evidence" value="ECO:0007669"/>
    <property type="project" value="UniProtKB-KW"/>
</dbReference>
<evidence type="ECO:0000256" key="8">
    <source>
        <dbReference type="ARBA" id="ARBA00023014"/>
    </source>
</evidence>
<evidence type="ECO:0000313" key="12">
    <source>
        <dbReference type="EMBL" id="RNM40331.1"/>
    </source>
</evidence>
<dbReference type="Gene3D" id="3.40.228.10">
    <property type="entry name" value="Dimethylsulfoxide Reductase, domain 2"/>
    <property type="match status" value="2"/>
</dbReference>
<evidence type="ECO:0000259" key="10">
    <source>
        <dbReference type="Pfam" id="PF01568"/>
    </source>
</evidence>
<dbReference type="SUPFAM" id="SSF50692">
    <property type="entry name" value="ADC-like"/>
    <property type="match status" value="1"/>
</dbReference>
<evidence type="ECO:0000313" key="14">
    <source>
        <dbReference type="Proteomes" id="UP000270112"/>
    </source>
</evidence>
<dbReference type="Gene3D" id="3.30.2070.10">
    <property type="entry name" value="Formate dehydrogenase/DMSO reductase"/>
    <property type="match status" value="1"/>
</dbReference>
<sequence>MSETKSPHAGLTRRSFLKTTAAVAGAAAVGEAVTPNLTALAADTRSGETPEEQVFYSACGGNCGGPSCRMKGIVREGKLVQVKPVSDYNAAHPEFKTGCVKGQTNPQRLYGTKRVLYPLKRAGERGAGEWERISWDEAITLLTDKMKAAQEQYGDSAIAFWHSYVGSGILNHATSYMPMKPRGGTSVSLERFVKKTGATVMTPAADLCYMWMNNLTGYSTYSAPASEVLNSKTILLWGINPVGASRDMWHFVRKAKENGATLITIDPRFQLSAAQSDLYLPVRPATDGYLALALCNHIIDNDWVDWDFLANESVAPFLRKEDGTLLHLSDLGMEPEEGPVDAATGKPKAIDAEVVYDEAAGEFGSANKISDPAVRGSFEVGGFKVQTVFDYVVSRIKEYTVEKAAEVCDVPAEKIEEVARLYATAKPAGIATYQGCGHYYNSRHVYKNFMLLASLTGNLGKKGTYAYLEHLQEHTEVGSPAGGTTSTVDLIKVDDAKQGVAVTGQYLPEIMESGKFGGKDLPIKVVYVMQGNPLACDSGRQALIEAIKKLDFFCVADPHMSDTARYADLVLPIALTWEKEDAAGGYALFEKAVEPAGECKTDMDVFRMLADKMGFPDLYDKTDEEYLRAALDTPFNKANGFTYDDYKEKGFIAKFPEDMAPAAAASGAATAKKRAVFYIEKPYAKDDNGRVLDMDIERAPYFEEPLEASVNSPEHEKYPLFGFSVHEIYHAQSVLVDIPWMNELRPEPRIEINEDAARDRGIKQGDTVRVFNDRGFVVCKAVVTKGIRPDCILLPHGWQTDDFIAGHSTDLTRVDMDPITGNSAYNEILCEVELYDGGAE</sequence>
<dbReference type="EMBL" id="QICC01000089">
    <property type="protein sequence ID" value="RNM40331.1"/>
    <property type="molecule type" value="Genomic_DNA"/>
</dbReference>
<feature type="domain" description="Molybdopterin dinucleotide-binding" evidence="10">
    <location>
        <begin position="724"/>
        <end position="827"/>
    </location>
</feature>
<dbReference type="Proteomes" id="UP000270112">
    <property type="component" value="Unassembled WGS sequence"/>
</dbReference>